<feature type="domain" description="HTH iclR-type" evidence="5">
    <location>
        <begin position="47"/>
        <end position="109"/>
    </location>
</feature>
<dbReference type="SUPFAM" id="SSF46785">
    <property type="entry name" value="Winged helix' DNA-binding domain"/>
    <property type="match status" value="1"/>
</dbReference>
<dbReference type="GO" id="GO:0045892">
    <property type="term" value="P:negative regulation of DNA-templated transcription"/>
    <property type="evidence" value="ECO:0007669"/>
    <property type="project" value="TreeGrafter"/>
</dbReference>
<sequence length="307" mass="34333">MARRKAAEPVTVRLRTANEEPDPEMPPRLPHFEPSPHDQSIERRAIGSALGRALQLLETILESDHSLGMQEICTRLDLPRQSAHRILNQLLELGLLQRHLNRERFTVGPRLRLLALKTAYQSHSTGPFHTVLEALAEQTGETCNLGILDQNKILLIDRVESDWALRVHSEVGKRLEPHASAIGKLILSFLPKARRTQILEASRPLKRFTAFTLVDMDDLEAEFAEIRRRGYSVSNQGTTLGMLSLAAPVRDPDGRIVAGIAVQAPFVRMDMDRALAETVPLMLASAERMERLLAAEEAEPARPARPD</sequence>
<keyword evidence="8" id="KW-1185">Reference proteome</keyword>
<evidence type="ECO:0000259" key="6">
    <source>
        <dbReference type="PROSITE" id="PS51078"/>
    </source>
</evidence>
<comment type="caution">
    <text evidence="7">The sequence shown here is derived from an EMBL/GenBank/DDBJ whole genome shotgun (WGS) entry which is preliminary data.</text>
</comment>
<organism evidence="7 8">
    <name type="scientific">Propylenella binzhouense</name>
    <dbReference type="NCBI Taxonomy" id="2555902"/>
    <lineage>
        <taxon>Bacteria</taxon>
        <taxon>Pseudomonadati</taxon>
        <taxon>Pseudomonadota</taxon>
        <taxon>Alphaproteobacteria</taxon>
        <taxon>Hyphomicrobiales</taxon>
        <taxon>Propylenellaceae</taxon>
        <taxon>Propylenella</taxon>
    </lineage>
</organism>
<name>A0A964WVV0_9HYPH</name>
<dbReference type="Gene3D" id="3.30.450.40">
    <property type="match status" value="1"/>
</dbReference>
<dbReference type="SMART" id="SM00346">
    <property type="entry name" value="HTH_ICLR"/>
    <property type="match status" value="1"/>
</dbReference>
<dbReference type="EMBL" id="SPKJ01000167">
    <property type="protein sequence ID" value="MYZ50419.1"/>
    <property type="molecule type" value="Genomic_DNA"/>
</dbReference>
<dbReference type="Proteomes" id="UP000773614">
    <property type="component" value="Unassembled WGS sequence"/>
</dbReference>
<dbReference type="SUPFAM" id="SSF55781">
    <property type="entry name" value="GAF domain-like"/>
    <property type="match status" value="1"/>
</dbReference>
<dbReference type="AlphaFoldDB" id="A0A964WVV0"/>
<dbReference type="GO" id="GO:0003700">
    <property type="term" value="F:DNA-binding transcription factor activity"/>
    <property type="evidence" value="ECO:0007669"/>
    <property type="project" value="TreeGrafter"/>
</dbReference>
<evidence type="ECO:0000259" key="5">
    <source>
        <dbReference type="PROSITE" id="PS51077"/>
    </source>
</evidence>
<feature type="domain" description="IclR-ED" evidence="6">
    <location>
        <begin position="112"/>
        <end position="295"/>
    </location>
</feature>
<dbReference type="PROSITE" id="PS51078">
    <property type="entry name" value="ICLR_ED"/>
    <property type="match status" value="1"/>
</dbReference>
<evidence type="ECO:0000313" key="7">
    <source>
        <dbReference type="EMBL" id="MYZ50419.1"/>
    </source>
</evidence>
<evidence type="ECO:0000256" key="3">
    <source>
        <dbReference type="ARBA" id="ARBA00023163"/>
    </source>
</evidence>
<keyword evidence="2" id="KW-0238">DNA-binding</keyword>
<evidence type="ECO:0000256" key="4">
    <source>
        <dbReference type="SAM" id="MobiDB-lite"/>
    </source>
</evidence>
<dbReference type="PANTHER" id="PTHR30136:SF24">
    <property type="entry name" value="HTH-TYPE TRANSCRIPTIONAL REPRESSOR ALLR"/>
    <property type="match status" value="1"/>
</dbReference>
<evidence type="ECO:0000313" key="8">
    <source>
        <dbReference type="Proteomes" id="UP000773614"/>
    </source>
</evidence>
<gene>
    <name evidence="7" type="ORF">E4O86_22210</name>
</gene>
<evidence type="ECO:0000256" key="2">
    <source>
        <dbReference type="ARBA" id="ARBA00023125"/>
    </source>
</evidence>
<dbReference type="InterPro" id="IPR029016">
    <property type="entry name" value="GAF-like_dom_sf"/>
</dbReference>
<evidence type="ECO:0000256" key="1">
    <source>
        <dbReference type="ARBA" id="ARBA00023015"/>
    </source>
</evidence>
<feature type="region of interest" description="Disordered" evidence="4">
    <location>
        <begin position="1"/>
        <end position="38"/>
    </location>
</feature>
<dbReference type="GO" id="GO:0003677">
    <property type="term" value="F:DNA binding"/>
    <property type="evidence" value="ECO:0007669"/>
    <property type="project" value="UniProtKB-KW"/>
</dbReference>
<dbReference type="InterPro" id="IPR050707">
    <property type="entry name" value="HTH_MetabolicPath_Reg"/>
</dbReference>
<dbReference type="Pfam" id="PF09339">
    <property type="entry name" value="HTH_IclR"/>
    <property type="match status" value="1"/>
</dbReference>
<protein>
    <submittedName>
        <fullName evidence="7">IclR family transcriptional regulator</fullName>
    </submittedName>
</protein>
<accession>A0A964WVV0</accession>
<dbReference type="PROSITE" id="PS51077">
    <property type="entry name" value="HTH_ICLR"/>
    <property type="match status" value="1"/>
</dbReference>
<dbReference type="InterPro" id="IPR014757">
    <property type="entry name" value="Tscrpt_reg_IclR_C"/>
</dbReference>
<dbReference type="Gene3D" id="1.10.10.10">
    <property type="entry name" value="Winged helix-like DNA-binding domain superfamily/Winged helix DNA-binding domain"/>
    <property type="match status" value="1"/>
</dbReference>
<dbReference type="InterPro" id="IPR036388">
    <property type="entry name" value="WH-like_DNA-bd_sf"/>
</dbReference>
<keyword evidence="1" id="KW-0805">Transcription regulation</keyword>
<dbReference type="InterPro" id="IPR005471">
    <property type="entry name" value="Tscrpt_reg_IclR_N"/>
</dbReference>
<proteinExistence type="predicted"/>
<reference evidence="7" key="1">
    <citation type="submission" date="2019-03" db="EMBL/GenBank/DDBJ databases">
        <title>Afifella sp. nov., isolated from activated sludge.</title>
        <authorList>
            <person name="Li Q."/>
            <person name="Liu Y."/>
        </authorList>
    </citation>
    <scope>NUCLEOTIDE SEQUENCE</scope>
    <source>
        <strain evidence="7">L72</strain>
    </source>
</reference>
<dbReference type="Pfam" id="PF01614">
    <property type="entry name" value="IclR_C"/>
    <property type="match status" value="1"/>
</dbReference>
<dbReference type="PANTHER" id="PTHR30136">
    <property type="entry name" value="HELIX-TURN-HELIX TRANSCRIPTIONAL REGULATOR, ICLR FAMILY"/>
    <property type="match status" value="1"/>
</dbReference>
<dbReference type="InterPro" id="IPR036390">
    <property type="entry name" value="WH_DNA-bd_sf"/>
</dbReference>
<keyword evidence="3" id="KW-0804">Transcription</keyword>